<protein>
    <submittedName>
        <fullName evidence="1">Uncharacterized protein</fullName>
    </submittedName>
</protein>
<gene>
    <name evidence="1" type="ORF">H9630_10680</name>
</gene>
<comment type="caution">
    <text evidence="1">The sequence shown here is derived from an EMBL/GenBank/DDBJ whole genome shotgun (WGS) entry which is preliminary data.</text>
</comment>
<evidence type="ECO:0000313" key="2">
    <source>
        <dbReference type="Proteomes" id="UP000658980"/>
    </source>
</evidence>
<sequence>MKELEDKEQVLIAYYTQYYMGGGYSDIKKLDQHLAQEIGEDRYAEVMDELESEGLIFGMEQVEAREKAGEDSPMATNEGMLSVHSILNLQSESIENHQLDYLKNHLKTSNLKFSLAPVEAYIYRTIEEKAQQKPNENSP</sequence>
<organism evidence="1 2">
    <name type="scientific">Planococcus wigleyi</name>
    <dbReference type="NCBI Taxonomy" id="2762216"/>
    <lineage>
        <taxon>Bacteria</taxon>
        <taxon>Bacillati</taxon>
        <taxon>Bacillota</taxon>
        <taxon>Bacilli</taxon>
        <taxon>Bacillales</taxon>
        <taxon>Caryophanaceae</taxon>
        <taxon>Planococcus</taxon>
    </lineage>
</organism>
<dbReference type="EMBL" id="JACSPU010000003">
    <property type="protein sequence ID" value="MBD8015284.1"/>
    <property type="molecule type" value="Genomic_DNA"/>
</dbReference>
<dbReference type="RefSeq" id="WP_191715469.1">
    <property type="nucleotide sequence ID" value="NZ_JACSPU010000003.1"/>
</dbReference>
<dbReference type="Proteomes" id="UP000658980">
    <property type="component" value="Unassembled WGS sequence"/>
</dbReference>
<reference evidence="1 2" key="1">
    <citation type="submission" date="2020-08" db="EMBL/GenBank/DDBJ databases">
        <title>A Genomic Blueprint of the Chicken Gut Microbiome.</title>
        <authorList>
            <person name="Gilroy R."/>
            <person name="Ravi A."/>
            <person name="Getino M."/>
            <person name="Pursley I."/>
            <person name="Horton D.L."/>
            <person name="Alikhan N.-F."/>
            <person name="Baker D."/>
            <person name="Gharbi K."/>
            <person name="Hall N."/>
            <person name="Watson M."/>
            <person name="Adriaenssens E.M."/>
            <person name="Foster-Nyarko E."/>
            <person name="Jarju S."/>
            <person name="Secka A."/>
            <person name="Antonio M."/>
            <person name="Oren A."/>
            <person name="Chaudhuri R."/>
            <person name="La Ragione R.M."/>
            <person name="Hildebrand F."/>
            <person name="Pallen M.J."/>
        </authorList>
    </citation>
    <scope>NUCLEOTIDE SEQUENCE [LARGE SCALE GENOMIC DNA]</scope>
    <source>
        <strain evidence="1 2">Sa1BUA13</strain>
    </source>
</reference>
<proteinExistence type="predicted"/>
<accession>A0ABR8WE25</accession>
<keyword evidence="2" id="KW-1185">Reference proteome</keyword>
<name>A0ABR8WE25_9BACL</name>
<evidence type="ECO:0000313" key="1">
    <source>
        <dbReference type="EMBL" id="MBD8015284.1"/>
    </source>
</evidence>